<keyword evidence="2" id="KW-1185">Reference proteome</keyword>
<dbReference type="RefSeq" id="YP_004347052.1">
    <property type="nucleotide sequence ID" value="NC_015326.1"/>
</dbReference>
<dbReference type="KEGG" id="vg:10399672"/>
<proteinExistence type="predicted"/>
<gene>
    <name evidence="1" type="ORF">LAU_0087</name>
</gene>
<protein>
    <submittedName>
        <fullName evidence="1">Uncharacterized protein</fullName>
    </submittedName>
</protein>
<dbReference type="EMBL" id="HQ113105">
    <property type="protein sequence ID" value="AEA06940.1"/>
    <property type="molecule type" value="Genomic_DNA"/>
</dbReference>
<dbReference type="Proteomes" id="UP000203366">
    <property type="component" value="Segment"/>
</dbReference>
<reference evidence="1 2" key="1">
    <citation type="journal article" date="2011" name="Environ. Microbiol.">
        <title>Lausannevirus, a giant amoebal virus encoding histone doublets.</title>
        <authorList>
            <person name="Thomas V."/>
            <person name="Bertelli C."/>
            <person name="Collyn F."/>
            <person name="Casson N."/>
            <person name="Telenti A."/>
            <person name="Goesmann A."/>
            <person name="Croxatto A."/>
            <person name="Greub G."/>
        </authorList>
    </citation>
    <scope>NUCLEOTIDE SEQUENCE [LARGE SCALE GENOMIC DNA]</scope>
    <source>
        <strain evidence="1">7715</strain>
    </source>
</reference>
<evidence type="ECO:0000313" key="2">
    <source>
        <dbReference type="Proteomes" id="UP000203366"/>
    </source>
</evidence>
<evidence type="ECO:0000313" key="1">
    <source>
        <dbReference type="EMBL" id="AEA06940.1"/>
    </source>
</evidence>
<accession>F2WL17</accession>
<organism evidence="1 2">
    <name type="scientific">Lausannevirus</name>
    <dbReference type="NCBI Taxonomy" id="999883"/>
    <lineage>
        <taxon>Viruses</taxon>
        <taxon>Varidnaviria</taxon>
        <taxon>Bamfordvirae</taxon>
        <taxon>Nucleocytoviricota</taxon>
        <taxon>Megaviricetes</taxon>
        <taxon>Pimascovirales</taxon>
        <taxon>Pimascovirales incertae sedis</taxon>
        <taxon>Marseilleviridae</taxon>
        <taxon>Losannavirus</taxon>
        <taxon>Losannavirus lausannense</taxon>
    </lineage>
</organism>
<dbReference type="GeneID" id="10399672"/>
<name>F2WL17_9VIRU</name>
<sequence>MNSLLRERVLKFIEEEYLVSPCQIEVRTRVANRQSYSEEHFRNLRITLSLKYKPYTKFCYWKETGREEGVLYSDELPNGFGNLGGTFSLIKKELADNKKLQQKFRERYKEEMMKNGELKQRLFEAEEKYAPGGEAFEEAKKHFESLI</sequence>